<proteinExistence type="predicted"/>
<sequence>MSEGSESVPRKKESTNTRERACKQALPRTRRRIFDFECSEVHL</sequence>
<dbReference type="EMBL" id="ABID01000015">
    <property type="protein sequence ID" value="EDQ03493.1"/>
    <property type="molecule type" value="Genomic_DNA"/>
</dbReference>
<organism evidence="2 3">
    <name type="scientific">Sulfitobacter indolifex HEL-45</name>
    <dbReference type="NCBI Taxonomy" id="391624"/>
    <lineage>
        <taxon>Bacteria</taxon>
        <taxon>Pseudomonadati</taxon>
        <taxon>Pseudomonadota</taxon>
        <taxon>Alphaproteobacteria</taxon>
        <taxon>Rhodobacterales</taxon>
        <taxon>Roseobacteraceae</taxon>
        <taxon>Sulfitobacter</taxon>
    </lineage>
</organism>
<feature type="compositionally biased region" description="Basic and acidic residues" evidence="1">
    <location>
        <begin position="8"/>
        <end position="22"/>
    </location>
</feature>
<feature type="region of interest" description="Disordered" evidence="1">
    <location>
        <begin position="1"/>
        <end position="25"/>
    </location>
</feature>
<dbReference type="Proteomes" id="UP000003257">
    <property type="component" value="Unassembled WGS sequence"/>
</dbReference>
<name>A0ABM9X205_9RHOB</name>
<evidence type="ECO:0000256" key="1">
    <source>
        <dbReference type="SAM" id="MobiDB-lite"/>
    </source>
</evidence>
<comment type="caution">
    <text evidence="2">The sequence shown here is derived from an EMBL/GenBank/DDBJ whole genome shotgun (WGS) entry which is preliminary data.</text>
</comment>
<evidence type="ECO:0000313" key="2">
    <source>
        <dbReference type="EMBL" id="EDQ03493.1"/>
    </source>
</evidence>
<evidence type="ECO:0000313" key="3">
    <source>
        <dbReference type="Proteomes" id="UP000003257"/>
    </source>
</evidence>
<accession>A0ABM9X205</accession>
<keyword evidence="3" id="KW-1185">Reference proteome</keyword>
<protein>
    <submittedName>
        <fullName evidence="2">Uncharacterized protein</fullName>
    </submittedName>
</protein>
<gene>
    <name evidence="2" type="ORF">OIHEL45_17366</name>
</gene>
<reference evidence="2 3" key="1">
    <citation type="submission" date="2007-11" db="EMBL/GenBank/DDBJ databases">
        <authorList>
            <person name="Wagner-Dobler I."/>
            <person name="Ferriera S."/>
            <person name="Johnson J."/>
            <person name="Kravitz S."/>
            <person name="Beeson K."/>
            <person name="Sutton G."/>
            <person name="Rogers Y.-H."/>
            <person name="Friedman R."/>
            <person name="Frazier M."/>
            <person name="Venter J.C."/>
        </authorList>
    </citation>
    <scope>NUCLEOTIDE SEQUENCE [LARGE SCALE GENOMIC DNA]</scope>
    <source>
        <strain evidence="2 3">HEL-45</strain>
    </source>
</reference>